<dbReference type="SUPFAM" id="SSF47060">
    <property type="entry name" value="S15/NS1 RNA-binding domain"/>
    <property type="match status" value="1"/>
</dbReference>
<dbReference type="NCBIfam" id="NF003211">
    <property type="entry name" value="PRK04173.1"/>
    <property type="match status" value="1"/>
</dbReference>
<dbReference type="Pfam" id="PF03129">
    <property type="entry name" value="HGTP_anticodon"/>
    <property type="match status" value="1"/>
</dbReference>
<evidence type="ECO:0000313" key="16">
    <source>
        <dbReference type="Proteomes" id="UP001515480"/>
    </source>
</evidence>
<dbReference type="EC" id="6.1.1.14" evidence="4"/>
<dbReference type="CDD" id="cd00858">
    <property type="entry name" value="GlyRS_anticodon"/>
    <property type="match status" value="1"/>
</dbReference>
<accession>A0AB34IK99</accession>
<dbReference type="GO" id="GO:0044281">
    <property type="term" value="P:small molecule metabolic process"/>
    <property type="evidence" value="ECO:0007669"/>
    <property type="project" value="UniProtKB-ARBA"/>
</dbReference>
<dbReference type="GO" id="GO:0016740">
    <property type="term" value="F:transferase activity"/>
    <property type="evidence" value="ECO:0007669"/>
    <property type="project" value="UniProtKB-KW"/>
</dbReference>
<dbReference type="Pfam" id="PF00587">
    <property type="entry name" value="tRNA-synt_2b"/>
    <property type="match status" value="1"/>
</dbReference>
<feature type="domain" description="WHEP-TRS" evidence="14">
    <location>
        <begin position="62"/>
        <end position="118"/>
    </location>
</feature>
<evidence type="ECO:0000256" key="7">
    <source>
        <dbReference type="ARBA" id="ARBA00022679"/>
    </source>
</evidence>
<evidence type="ECO:0000256" key="2">
    <source>
        <dbReference type="ARBA" id="ARBA00008226"/>
    </source>
</evidence>
<dbReference type="Gene3D" id="1.10.287.10">
    <property type="entry name" value="S15/NS1, RNA-binding"/>
    <property type="match status" value="1"/>
</dbReference>
<dbReference type="InterPro" id="IPR006195">
    <property type="entry name" value="aa-tRNA-synth_II"/>
</dbReference>
<keyword evidence="7" id="KW-0808">Transferase</keyword>
<dbReference type="InterPro" id="IPR033731">
    <property type="entry name" value="GlyRS-like_core"/>
</dbReference>
<evidence type="ECO:0000256" key="12">
    <source>
        <dbReference type="SAM" id="SignalP"/>
    </source>
</evidence>
<sequence>MQPVARLSLLAFQLMLTRGLGAFHAGHRLIRASALRGGAPQLSPARSVAWRCSRACATAVESLSELEGQVRAQGELVRKLKEDGGDEAAVGEAVQTLVALKAQLPNGHELKGGGKKKKKQKADEKAAAAAFDPAAGPTMDEVVNVCKRRGIIFQSSEIYGGFAGFFDYGPLGVELRANIKRAWWRDMVQRRGDMVGLDSSIIGSPKTWKASGHVDGFSDPMVDCKVSKLRYRADQLFWSRAEVDGKLLCYLSLLETDEMDAIVRKEAEKAAAKAGLRGELTCSPVKDFTEATEEEQALIPSPATGEPGSLTAPRNFNLMFQTSVGAMSDASSVAYLRPETAQGIFTNFKNVLATGRVKVPFGIGQIGKAFRNEITPRNFIFRSREFEQMEIEYFIPPDEDCWKTFHQQWLDTSYNWLLSIGLKPELLSFDVHEPHKLAHYARACTDIMFKFPFGTQELQGVAARGCFDLTSHAEASGKSMEYYDEERKEKYIPHVIEPSIGVDRLMLAVLTSAYCEDEVGGEKRTLLKFHPKLAPIKAAVFPLVKNKPELMEKAQAIFQRLQRRHVVEFDAAGAIGRRYRRMDEVGTPFCITVDFDTLEDDTVTLRERDSTEQERYMPSRRMTIPELIDFLDEQIDG</sequence>
<keyword evidence="10" id="KW-0648">Protein biosynthesis</keyword>
<evidence type="ECO:0000256" key="11">
    <source>
        <dbReference type="ARBA" id="ARBA00023146"/>
    </source>
</evidence>
<dbReference type="GO" id="GO:0004820">
    <property type="term" value="F:glycine-tRNA ligase activity"/>
    <property type="evidence" value="ECO:0007669"/>
    <property type="project" value="UniProtKB-EC"/>
</dbReference>
<dbReference type="NCBIfam" id="TIGR00389">
    <property type="entry name" value="glyS_dimeric"/>
    <property type="match status" value="1"/>
</dbReference>
<dbReference type="AlphaFoldDB" id="A0AB34IK99"/>
<dbReference type="GO" id="GO:0005739">
    <property type="term" value="C:mitochondrion"/>
    <property type="evidence" value="ECO:0007669"/>
    <property type="project" value="TreeGrafter"/>
</dbReference>
<dbReference type="InterPro" id="IPR000738">
    <property type="entry name" value="WHEP-TRS_dom"/>
</dbReference>
<dbReference type="FunFam" id="3.40.50.800:FF:000002">
    <property type="entry name" value="Glycine--tRNA ligase"/>
    <property type="match status" value="1"/>
</dbReference>
<dbReference type="Gene3D" id="3.40.50.800">
    <property type="entry name" value="Anticodon-binding domain"/>
    <property type="match status" value="1"/>
</dbReference>
<evidence type="ECO:0000259" key="14">
    <source>
        <dbReference type="PROSITE" id="PS51185"/>
    </source>
</evidence>
<dbReference type="PROSITE" id="PS50862">
    <property type="entry name" value="AA_TRNA_LIGASE_II"/>
    <property type="match status" value="1"/>
</dbReference>
<comment type="subunit">
    <text evidence="3">Homodimer.</text>
</comment>
<name>A0AB34IK99_PRYPA</name>
<dbReference type="InterPro" id="IPR022961">
    <property type="entry name" value="Gly_tRNA_ligase_bac"/>
</dbReference>
<dbReference type="InterPro" id="IPR004154">
    <property type="entry name" value="Anticodon-bd"/>
</dbReference>
<dbReference type="PRINTS" id="PR01043">
    <property type="entry name" value="TRNASYNTHGLY"/>
</dbReference>
<dbReference type="CDD" id="cd01200">
    <property type="entry name" value="WHEPGMRS_RNA"/>
    <property type="match status" value="1"/>
</dbReference>
<dbReference type="SMART" id="SM00991">
    <property type="entry name" value="WHEP-TRS"/>
    <property type="match status" value="1"/>
</dbReference>
<dbReference type="InterPro" id="IPR002314">
    <property type="entry name" value="aa-tRNA-synt_IIb"/>
</dbReference>
<proteinExistence type="inferred from homology"/>
<dbReference type="PANTHER" id="PTHR10745">
    <property type="entry name" value="GLYCYL-TRNA SYNTHETASE/DNA POLYMERASE SUBUNIT GAMMA-2"/>
    <property type="match status" value="1"/>
</dbReference>
<feature type="domain" description="Aminoacyl-transfer RNA synthetases class-II family profile" evidence="13">
    <location>
        <begin position="140"/>
        <end position="542"/>
    </location>
</feature>
<protein>
    <recommendedName>
        <fullName evidence="4">glycine--tRNA ligase</fullName>
        <ecNumber evidence="4">6.1.1.14</ecNumber>
    </recommendedName>
</protein>
<evidence type="ECO:0000256" key="5">
    <source>
        <dbReference type="ARBA" id="ARBA00022490"/>
    </source>
</evidence>
<comment type="caution">
    <text evidence="15">The sequence shown here is derived from an EMBL/GenBank/DDBJ whole genome shotgun (WGS) entry which is preliminary data.</text>
</comment>
<keyword evidence="16" id="KW-1185">Reference proteome</keyword>
<comment type="similarity">
    <text evidence="2">Belongs to the class-II aminoacyl-tRNA synthetase family.</text>
</comment>
<dbReference type="PANTHER" id="PTHR10745:SF8">
    <property type="entry name" value="DNA POLYMERASE SUBUNIT GAMMA-2, MITOCHONDRIAL"/>
    <property type="match status" value="1"/>
</dbReference>
<keyword evidence="12" id="KW-0732">Signal</keyword>
<dbReference type="GO" id="GO:0005524">
    <property type="term" value="F:ATP binding"/>
    <property type="evidence" value="ECO:0007669"/>
    <property type="project" value="UniProtKB-KW"/>
</dbReference>
<dbReference type="InterPro" id="IPR002315">
    <property type="entry name" value="tRNA-synt_gly"/>
</dbReference>
<dbReference type="SUPFAM" id="SSF55681">
    <property type="entry name" value="Class II aaRS and biotin synthetases"/>
    <property type="match status" value="1"/>
</dbReference>
<dbReference type="HAMAP" id="MF_00253_B">
    <property type="entry name" value="Gly_tRNA_synth_B"/>
    <property type="match status" value="1"/>
</dbReference>
<dbReference type="InterPro" id="IPR027031">
    <property type="entry name" value="Gly-tRNA_synthase/POLG2"/>
</dbReference>
<keyword evidence="6" id="KW-0436">Ligase</keyword>
<dbReference type="SUPFAM" id="SSF52954">
    <property type="entry name" value="Class II aaRS ABD-related"/>
    <property type="match status" value="1"/>
</dbReference>
<dbReference type="EMBL" id="JBGBPQ010000023">
    <property type="protein sequence ID" value="KAL1500445.1"/>
    <property type="molecule type" value="Genomic_DNA"/>
</dbReference>
<gene>
    <name evidence="15" type="ORF">AB1Y20_013102</name>
</gene>
<dbReference type="PROSITE" id="PS51185">
    <property type="entry name" value="WHEP_TRS_2"/>
    <property type="match status" value="1"/>
</dbReference>
<dbReference type="CDD" id="cd00774">
    <property type="entry name" value="GlyRS-like_core"/>
    <property type="match status" value="1"/>
</dbReference>
<evidence type="ECO:0000256" key="10">
    <source>
        <dbReference type="ARBA" id="ARBA00022917"/>
    </source>
</evidence>
<dbReference type="GO" id="GO:0006264">
    <property type="term" value="P:mitochondrial DNA replication"/>
    <property type="evidence" value="ECO:0007669"/>
    <property type="project" value="TreeGrafter"/>
</dbReference>
<feature type="signal peptide" evidence="12">
    <location>
        <begin position="1"/>
        <end position="21"/>
    </location>
</feature>
<reference evidence="15 16" key="1">
    <citation type="journal article" date="2024" name="Science">
        <title>Giant polyketide synthase enzymes in the biosynthesis of giant marine polyether toxins.</title>
        <authorList>
            <person name="Fallon T.R."/>
            <person name="Shende V.V."/>
            <person name="Wierzbicki I.H."/>
            <person name="Pendleton A.L."/>
            <person name="Watervoot N.F."/>
            <person name="Auber R.P."/>
            <person name="Gonzalez D.J."/>
            <person name="Wisecaver J.H."/>
            <person name="Moore B.S."/>
        </authorList>
    </citation>
    <scope>NUCLEOTIDE SEQUENCE [LARGE SCALE GENOMIC DNA]</scope>
    <source>
        <strain evidence="15 16">12B1</strain>
    </source>
</reference>
<dbReference type="GO" id="GO:0006426">
    <property type="term" value="P:glycyl-tRNA aminoacylation"/>
    <property type="evidence" value="ECO:0007669"/>
    <property type="project" value="InterPro"/>
</dbReference>
<feature type="chain" id="PRO_5044336585" description="glycine--tRNA ligase" evidence="12">
    <location>
        <begin position="22"/>
        <end position="637"/>
    </location>
</feature>
<evidence type="ECO:0000259" key="13">
    <source>
        <dbReference type="PROSITE" id="PS50862"/>
    </source>
</evidence>
<dbReference type="Gene3D" id="3.30.930.10">
    <property type="entry name" value="Bira Bifunctional Protein, Domain 2"/>
    <property type="match status" value="1"/>
</dbReference>
<evidence type="ECO:0000256" key="1">
    <source>
        <dbReference type="ARBA" id="ARBA00004496"/>
    </source>
</evidence>
<evidence type="ECO:0000256" key="8">
    <source>
        <dbReference type="ARBA" id="ARBA00022741"/>
    </source>
</evidence>
<evidence type="ECO:0000313" key="15">
    <source>
        <dbReference type="EMBL" id="KAL1500445.1"/>
    </source>
</evidence>
<keyword evidence="9" id="KW-0067">ATP-binding</keyword>
<evidence type="ECO:0000256" key="6">
    <source>
        <dbReference type="ARBA" id="ARBA00022598"/>
    </source>
</evidence>
<dbReference type="Proteomes" id="UP001515480">
    <property type="component" value="Unassembled WGS sequence"/>
</dbReference>
<evidence type="ECO:0000256" key="3">
    <source>
        <dbReference type="ARBA" id="ARBA00011738"/>
    </source>
</evidence>
<keyword evidence="8" id="KW-0547">Nucleotide-binding</keyword>
<keyword evidence="11" id="KW-0030">Aminoacyl-tRNA synthetase</keyword>
<evidence type="ECO:0000256" key="9">
    <source>
        <dbReference type="ARBA" id="ARBA00022840"/>
    </source>
</evidence>
<keyword evidence="5" id="KW-0963">Cytoplasm</keyword>
<dbReference type="InterPro" id="IPR009068">
    <property type="entry name" value="uS15_NS1_RNA-bd_sf"/>
</dbReference>
<organism evidence="15 16">
    <name type="scientific">Prymnesium parvum</name>
    <name type="common">Toxic golden alga</name>
    <dbReference type="NCBI Taxonomy" id="97485"/>
    <lineage>
        <taxon>Eukaryota</taxon>
        <taxon>Haptista</taxon>
        <taxon>Haptophyta</taxon>
        <taxon>Prymnesiophyceae</taxon>
        <taxon>Prymnesiales</taxon>
        <taxon>Prymnesiaceae</taxon>
        <taxon>Prymnesium</taxon>
    </lineage>
</organism>
<comment type="subcellular location">
    <subcellularLocation>
        <location evidence="1">Cytoplasm</location>
    </subcellularLocation>
</comment>
<dbReference type="Pfam" id="PF00458">
    <property type="entry name" value="WHEP-TRS"/>
    <property type="match status" value="1"/>
</dbReference>
<evidence type="ECO:0000256" key="4">
    <source>
        <dbReference type="ARBA" id="ARBA00012829"/>
    </source>
</evidence>
<dbReference type="InterPro" id="IPR045864">
    <property type="entry name" value="aa-tRNA-synth_II/BPL/LPL"/>
</dbReference>
<dbReference type="InterPro" id="IPR036621">
    <property type="entry name" value="Anticodon-bd_dom_sf"/>
</dbReference>